<feature type="compositionally biased region" description="Basic residues" evidence="1">
    <location>
        <begin position="676"/>
        <end position="691"/>
    </location>
</feature>
<keyword evidence="3" id="KW-1185">Reference proteome</keyword>
<protein>
    <submittedName>
        <fullName evidence="2">Hypp7779 protein</fullName>
    </submittedName>
</protein>
<feature type="compositionally biased region" description="Basic and acidic residues" evidence="1">
    <location>
        <begin position="152"/>
        <end position="162"/>
    </location>
</feature>
<feature type="compositionally biased region" description="Polar residues" evidence="1">
    <location>
        <begin position="740"/>
        <end position="749"/>
    </location>
</feature>
<feature type="compositionally biased region" description="Basic residues" evidence="1">
    <location>
        <begin position="491"/>
        <end position="516"/>
    </location>
</feature>
<feature type="compositionally biased region" description="Basic and acidic residues" evidence="1">
    <location>
        <begin position="530"/>
        <end position="545"/>
    </location>
</feature>
<dbReference type="AlphaFoldDB" id="A0A8J9Z376"/>
<feature type="compositionally biased region" description="Basic and acidic residues" evidence="1">
    <location>
        <begin position="754"/>
        <end position="775"/>
    </location>
</feature>
<dbReference type="Proteomes" id="UP000838412">
    <property type="component" value="Chromosome 15"/>
</dbReference>
<feature type="compositionally biased region" description="Low complexity" evidence="1">
    <location>
        <begin position="867"/>
        <end position="883"/>
    </location>
</feature>
<feature type="compositionally biased region" description="Basic residues" evidence="1">
    <location>
        <begin position="952"/>
        <end position="964"/>
    </location>
</feature>
<feature type="compositionally biased region" description="Low complexity" evidence="1">
    <location>
        <begin position="846"/>
        <end position="855"/>
    </location>
</feature>
<feature type="region of interest" description="Disordered" evidence="1">
    <location>
        <begin position="940"/>
        <end position="1057"/>
    </location>
</feature>
<proteinExistence type="predicted"/>
<feature type="compositionally biased region" description="Basic and acidic residues" evidence="1">
    <location>
        <begin position="715"/>
        <end position="734"/>
    </location>
</feature>
<feature type="compositionally biased region" description="Basic and acidic residues" evidence="1">
    <location>
        <begin position="1017"/>
        <end position="1026"/>
    </location>
</feature>
<feature type="compositionally biased region" description="Low complexity" evidence="1">
    <location>
        <begin position="116"/>
        <end position="127"/>
    </location>
</feature>
<feature type="compositionally biased region" description="Basic residues" evidence="1">
    <location>
        <begin position="411"/>
        <end position="438"/>
    </location>
</feature>
<feature type="compositionally biased region" description="Pro residues" evidence="1">
    <location>
        <begin position="70"/>
        <end position="83"/>
    </location>
</feature>
<evidence type="ECO:0000313" key="2">
    <source>
        <dbReference type="EMBL" id="CAH1246797.1"/>
    </source>
</evidence>
<feature type="compositionally biased region" description="Basic residues" evidence="1">
    <location>
        <begin position="776"/>
        <end position="794"/>
    </location>
</feature>
<feature type="compositionally biased region" description="Basic and acidic residues" evidence="1">
    <location>
        <begin position="572"/>
        <end position="584"/>
    </location>
</feature>
<feature type="compositionally biased region" description="Basic and acidic residues" evidence="1">
    <location>
        <begin position="621"/>
        <end position="631"/>
    </location>
</feature>
<feature type="compositionally biased region" description="Low complexity" evidence="1">
    <location>
        <begin position="693"/>
        <end position="707"/>
    </location>
</feature>
<feature type="compositionally biased region" description="Low complexity" evidence="1">
    <location>
        <begin position="1000"/>
        <end position="1015"/>
    </location>
</feature>
<dbReference type="OrthoDB" id="10062702at2759"/>
<dbReference type="EMBL" id="OV696700">
    <property type="protein sequence ID" value="CAH1246797.1"/>
    <property type="molecule type" value="Genomic_DNA"/>
</dbReference>
<feature type="compositionally biased region" description="Acidic residues" evidence="1">
    <location>
        <begin position="35"/>
        <end position="46"/>
    </location>
</feature>
<feature type="compositionally biased region" description="Basic and acidic residues" evidence="1">
    <location>
        <begin position="638"/>
        <end position="648"/>
    </location>
</feature>
<accession>A0A8J9Z376</accession>
<evidence type="ECO:0000313" key="3">
    <source>
        <dbReference type="Proteomes" id="UP000838412"/>
    </source>
</evidence>
<name>A0A8J9Z376_BRALA</name>
<feature type="compositionally biased region" description="Basic and acidic residues" evidence="1">
    <location>
        <begin position="801"/>
        <end position="827"/>
    </location>
</feature>
<evidence type="ECO:0000256" key="1">
    <source>
        <dbReference type="SAM" id="MobiDB-lite"/>
    </source>
</evidence>
<feature type="compositionally biased region" description="Basic and acidic residues" evidence="1">
    <location>
        <begin position="326"/>
        <end position="344"/>
    </location>
</feature>
<feature type="compositionally biased region" description="Low complexity" evidence="1">
    <location>
        <begin position="1033"/>
        <end position="1042"/>
    </location>
</feature>
<reference evidence="2" key="1">
    <citation type="submission" date="2022-01" db="EMBL/GenBank/DDBJ databases">
        <authorList>
            <person name="Braso-Vives M."/>
        </authorList>
    </citation>
    <scope>NUCLEOTIDE SEQUENCE</scope>
</reference>
<sequence>MMASDVEEEDLQSLRTAVLASLKTQSEDSPAVTGEDSDDDDDDEDLEALRLAALQSLKAKSTPGDSVQPDVPPTGPTQGPPQRPQNQAGFPSHRRHPKRSNLIAINIVREESDNDLPLPIGGLPPTRGGRGRVPKIDRTVLPNEGRSSTPTKRNDKFSRFDNDSDSEEEILGGSSSSSSDGEEEDEVDLKESTSSESEKEEEEEVDHKESSSESEKEEERDVFDAEKDAEKSSDEAECNTKNEKEEENKDIEVVAEEIDVSSTKLVEEKPPDLDIQEETKDEFRAGSHAPVESDNSSKVTEHQRLEQNNGEPHNGKIENSHNPPLSEHEPEKVETQEDRPESRASSKSGSSSTSRSASPARSPSSPEISPSARSKSSVSFTTTSSDGSSSRSTSKSRSRSRSLSRSPSPAKQRKTRSLSRERFRRRTSCSRSRSRSIGRKVAQSPHRVARRRSQSPVRLSRNRSKSPVQLRRNKSKSPKQGLLDRQGSPVRSKRGRSLSKSRASRSLSRSRKRLRSRSQSPPRKVANRSGRSDSRSRRRGREEHRSRHLPAAYRRDALSFERNLARTLQKPQVRESERRTERRGLPSRPGERHKRNNLEKGDKTLKVTPDRTGDKASSFKGMEKPTDQKLEARKRKFEGREAKLEKQKVSLQGIVEKTDGLDSVNIKISPVEKERRKVSKVKPKKETRRISVKSESAGSSSSSMLSDSESESETEESRFRQTKKDVGEDSKEGRGLGLLRTTQVRTNIPDSLDPWDRRRQDRDRNGPDRSGFPRDRHQRPRDRHRDRRNTRRHSPNNSQEAQHRSRDRDRTELKRKVATLDKADRVPHSPPKKIKKTFRPEKESKSGSSSEGNGEQPKIKSLLSLNVSPPKSVTPKPSVSPEPMQDKREIVEDVLRQSPEVKAVKVVKRKVQVKRIVLSDTTGADSMDGSDLRVRILQRKTVESGGEEDGRKKKKRERGVKRKISITSDEVNSAVPDPSEDVSIKRKSIHERLGLQSKVQRQAPQQAISRQQIQIKIKRDVPRDLDAPATTRKQSPAPSSSKKPPPQLEVRPDESELDARIRLIQQKNAAILQRKKEIEMDKKRYGN</sequence>
<feature type="compositionally biased region" description="Basic and acidic residues" evidence="1">
    <location>
        <begin position="596"/>
        <end position="614"/>
    </location>
</feature>
<feature type="compositionally biased region" description="Low complexity" evidence="1">
    <location>
        <begin position="345"/>
        <end position="393"/>
    </location>
</feature>
<feature type="compositionally biased region" description="Basic and acidic residues" evidence="1">
    <location>
        <begin position="205"/>
        <end position="252"/>
    </location>
</feature>
<organism evidence="2 3">
    <name type="scientific">Branchiostoma lanceolatum</name>
    <name type="common">Common lancelet</name>
    <name type="synonym">Amphioxus lanceolatum</name>
    <dbReference type="NCBI Taxonomy" id="7740"/>
    <lineage>
        <taxon>Eukaryota</taxon>
        <taxon>Metazoa</taxon>
        <taxon>Chordata</taxon>
        <taxon>Cephalochordata</taxon>
        <taxon>Leptocardii</taxon>
        <taxon>Amphioxiformes</taxon>
        <taxon>Branchiostomatidae</taxon>
        <taxon>Branchiostoma</taxon>
    </lineage>
</organism>
<gene>
    <name evidence="2" type="primary">Hypp7779</name>
    <name evidence="2" type="ORF">BLAG_LOCUS8691</name>
</gene>
<feature type="region of interest" description="Disordered" evidence="1">
    <location>
        <begin position="17"/>
        <end position="887"/>
    </location>
</feature>
<feature type="compositionally biased region" description="Basic and acidic residues" evidence="1">
    <location>
        <begin position="265"/>
        <end position="285"/>
    </location>
</feature>